<accession>A0A8D8GJK9</accession>
<dbReference type="AlphaFoldDB" id="A0A8D8GJK9"/>
<proteinExistence type="predicted"/>
<sequence length="144" mass="16923">MGRKSPEPLSGIWAYAYIYPVPVPTSNFSHNPHKTRCRRFVLRRNNAPHEELVPQASGPFTRHLNQHHHHNTLRHTSRTFNLLRTFQSVHSEPIPVRNHPGSEEPVERASSENFLGDRHFSESLPRVSNSCWYTLWWEVWLIEV</sequence>
<organism evidence="1">
    <name type="scientific">Culex pipiens</name>
    <name type="common">House mosquito</name>
    <dbReference type="NCBI Taxonomy" id="7175"/>
    <lineage>
        <taxon>Eukaryota</taxon>
        <taxon>Metazoa</taxon>
        <taxon>Ecdysozoa</taxon>
        <taxon>Arthropoda</taxon>
        <taxon>Hexapoda</taxon>
        <taxon>Insecta</taxon>
        <taxon>Pterygota</taxon>
        <taxon>Neoptera</taxon>
        <taxon>Endopterygota</taxon>
        <taxon>Diptera</taxon>
        <taxon>Nematocera</taxon>
        <taxon>Culicoidea</taxon>
        <taxon>Culicidae</taxon>
        <taxon>Culicinae</taxon>
        <taxon>Culicini</taxon>
        <taxon>Culex</taxon>
        <taxon>Culex</taxon>
    </lineage>
</organism>
<protein>
    <submittedName>
        <fullName evidence="1">(northern house mosquito) hypothetical protein</fullName>
    </submittedName>
</protein>
<evidence type="ECO:0000313" key="1">
    <source>
        <dbReference type="EMBL" id="CAG6512532.1"/>
    </source>
</evidence>
<dbReference type="EMBL" id="HBUE01271122">
    <property type="protein sequence ID" value="CAG6563993.1"/>
    <property type="molecule type" value="Transcribed_RNA"/>
</dbReference>
<name>A0A8D8GJK9_CULPI</name>
<reference evidence="1" key="1">
    <citation type="submission" date="2021-05" db="EMBL/GenBank/DDBJ databases">
        <authorList>
            <person name="Alioto T."/>
            <person name="Alioto T."/>
            <person name="Gomez Garrido J."/>
        </authorList>
    </citation>
    <scope>NUCLEOTIDE SEQUENCE</scope>
</reference>
<dbReference type="EMBL" id="HBUE01165819">
    <property type="protein sequence ID" value="CAG6512532.1"/>
    <property type="molecule type" value="Transcribed_RNA"/>
</dbReference>